<feature type="signal peptide" evidence="1">
    <location>
        <begin position="1"/>
        <end position="31"/>
    </location>
</feature>
<evidence type="ECO:0000313" key="3">
    <source>
        <dbReference type="Proteomes" id="UP000001194"/>
    </source>
</evidence>
<keyword evidence="1" id="KW-0732">Signal</keyword>
<sequence>MSPVKTYPARLVCIVLSQVLYLSSFPSKSLASAISCLGSVRFSGSTGVIPKLDKSISVNAGVGMIGPSSGCMLLLGVLVIAGDPLGVVCLLKGDINGPSPVIRLYLSVVDTGVDVPVTGVCDAGGLLPSSALSYCSSPDVKVSVLGSGSESELSAGALCLIWVEGGDAPSVLGVTGSYVKLSSSIVRSSTTVLVVETKWVTTTFAWPSKRHESLLYLFP</sequence>
<gene>
    <name evidence="2" type="ORF">LACBIDRAFT_335400</name>
</gene>
<dbReference type="RefSeq" id="XP_001890295.1">
    <property type="nucleotide sequence ID" value="XM_001890260.1"/>
</dbReference>
<dbReference type="KEGG" id="lbc:LACBIDRAFT_335400"/>
<dbReference type="AlphaFoldDB" id="B0E284"/>
<accession>B0E284</accession>
<proteinExistence type="predicted"/>
<dbReference type="GeneID" id="6085948"/>
<reference evidence="2 3" key="1">
    <citation type="journal article" date="2008" name="Nature">
        <title>The genome of Laccaria bicolor provides insights into mycorrhizal symbiosis.</title>
        <authorList>
            <person name="Martin F."/>
            <person name="Aerts A."/>
            <person name="Ahren D."/>
            <person name="Brun A."/>
            <person name="Danchin E.G.J."/>
            <person name="Duchaussoy F."/>
            <person name="Gibon J."/>
            <person name="Kohler A."/>
            <person name="Lindquist E."/>
            <person name="Pereda V."/>
            <person name="Salamov A."/>
            <person name="Shapiro H.J."/>
            <person name="Wuyts J."/>
            <person name="Blaudez D."/>
            <person name="Buee M."/>
            <person name="Brokstein P."/>
            <person name="Canbaeck B."/>
            <person name="Cohen D."/>
            <person name="Courty P.E."/>
            <person name="Coutinho P.M."/>
            <person name="Delaruelle C."/>
            <person name="Detter J.C."/>
            <person name="Deveau A."/>
            <person name="DiFazio S."/>
            <person name="Duplessis S."/>
            <person name="Fraissinet-Tachet L."/>
            <person name="Lucic E."/>
            <person name="Frey-Klett P."/>
            <person name="Fourrey C."/>
            <person name="Feussner I."/>
            <person name="Gay G."/>
            <person name="Grimwood J."/>
            <person name="Hoegger P.J."/>
            <person name="Jain P."/>
            <person name="Kilaru S."/>
            <person name="Labbe J."/>
            <person name="Lin Y.C."/>
            <person name="Legue V."/>
            <person name="Le Tacon F."/>
            <person name="Marmeisse R."/>
            <person name="Melayah D."/>
            <person name="Montanini B."/>
            <person name="Muratet M."/>
            <person name="Nehls U."/>
            <person name="Niculita-Hirzel H."/>
            <person name="Oudot-Le Secq M.P."/>
            <person name="Peter M."/>
            <person name="Quesneville H."/>
            <person name="Rajashekar B."/>
            <person name="Reich M."/>
            <person name="Rouhier N."/>
            <person name="Schmutz J."/>
            <person name="Yin T."/>
            <person name="Chalot M."/>
            <person name="Henrissat B."/>
            <person name="Kuees U."/>
            <person name="Lucas S."/>
            <person name="Van de Peer Y."/>
            <person name="Podila G.K."/>
            <person name="Polle A."/>
            <person name="Pukkila P.J."/>
            <person name="Richardson P.M."/>
            <person name="Rouze P."/>
            <person name="Sanders I.R."/>
            <person name="Stajich J.E."/>
            <person name="Tunlid A."/>
            <person name="Tuskan G."/>
            <person name="Grigoriev I.V."/>
        </authorList>
    </citation>
    <scope>NUCLEOTIDE SEQUENCE [LARGE SCALE GENOMIC DNA]</scope>
    <source>
        <strain evidence="3">S238N-H82 / ATCC MYA-4686</strain>
    </source>
</reference>
<evidence type="ECO:0000256" key="1">
    <source>
        <dbReference type="SAM" id="SignalP"/>
    </source>
</evidence>
<dbReference type="Proteomes" id="UP000001194">
    <property type="component" value="Unassembled WGS sequence"/>
</dbReference>
<keyword evidence="3" id="KW-1185">Reference proteome</keyword>
<dbReference type="InParanoid" id="B0E284"/>
<dbReference type="OrthoDB" id="3106082at2759"/>
<evidence type="ECO:0000313" key="2">
    <source>
        <dbReference type="EMBL" id="EDQ99052.1"/>
    </source>
</evidence>
<name>B0E284_LACBS</name>
<organism evidence="3">
    <name type="scientific">Laccaria bicolor (strain S238N-H82 / ATCC MYA-4686)</name>
    <name type="common">Bicoloured deceiver</name>
    <name type="synonym">Laccaria laccata var. bicolor</name>
    <dbReference type="NCBI Taxonomy" id="486041"/>
    <lineage>
        <taxon>Eukaryota</taxon>
        <taxon>Fungi</taxon>
        <taxon>Dikarya</taxon>
        <taxon>Basidiomycota</taxon>
        <taxon>Agaricomycotina</taxon>
        <taxon>Agaricomycetes</taxon>
        <taxon>Agaricomycetidae</taxon>
        <taxon>Agaricales</taxon>
        <taxon>Agaricineae</taxon>
        <taxon>Hydnangiaceae</taxon>
        <taxon>Laccaria</taxon>
    </lineage>
</organism>
<dbReference type="HOGENOM" id="CLU_1261709_0_0_1"/>
<protein>
    <submittedName>
        <fullName evidence="2">Predicted protein</fullName>
    </submittedName>
</protein>
<dbReference type="EMBL" id="DS547175">
    <property type="protein sequence ID" value="EDQ99052.1"/>
    <property type="molecule type" value="Genomic_DNA"/>
</dbReference>
<feature type="chain" id="PRO_5002748948" evidence="1">
    <location>
        <begin position="32"/>
        <end position="219"/>
    </location>
</feature>